<keyword evidence="2" id="KW-0813">Transport</keyword>
<protein>
    <submittedName>
        <fullName evidence="9">Cation diffusion facilitator family transporter</fullName>
    </submittedName>
</protein>
<dbReference type="InterPro" id="IPR058533">
    <property type="entry name" value="Cation_efflux_TM"/>
</dbReference>
<feature type="domain" description="Cation efflux protein cytoplasmic" evidence="8">
    <location>
        <begin position="215"/>
        <end position="288"/>
    </location>
</feature>
<dbReference type="PANTHER" id="PTHR43840">
    <property type="entry name" value="MITOCHONDRIAL METAL TRANSPORTER 1-RELATED"/>
    <property type="match status" value="1"/>
</dbReference>
<reference evidence="9 10" key="1">
    <citation type="journal article" date="2010" name="Stand. Genomic Sci.">
        <title>Complete genome sequence of Ignisphaera aggregans type strain (AQ1.S1).</title>
        <authorList>
            <person name="Goker M."/>
            <person name="Held B."/>
            <person name="Lapidus A."/>
            <person name="Nolan M."/>
            <person name="Spring S."/>
            <person name="Yasawong M."/>
            <person name="Lucas S."/>
            <person name="Glavina Del Rio T."/>
            <person name="Tice H."/>
            <person name="Cheng J.F."/>
            <person name="Goodwin L."/>
            <person name="Tapia R."/>
            <person name="Pitluck S."/>
            <person name="Liolios K."/>
            <person name="Ivanova N."/>
            <person name="Mavromatis K."/>
            <person name="Mikhailova N."/>
            <person name="Pati A."/>
            <person name="Chen A."/>
            <person name="Palaniappan K."/>
            <person name="Brambilla E."/>
            <person name="Land M."/>
            <person name="Hauser L."/>
            <person name="Chang Y.J."/>
            <person name="Jeffries C.D."/>
            <person name="Brettin T."/>
            <person name="Detter J.C."/>
            <person name="Han C."/>
            <person name="Rohde M."/>
            <person name="Sikorski J."/>
            <person name="Woyke T."/>
            <person name="Bristow J."/>
            <person name="Eisen J.A."/>
            <person name="Markowitz V."/>
            <person name="Hugenholtz P."/>
            <person name="Kyrpides N.C."/>
            <person name="Klenk H.P."/>
        </authorList>
    </citation>
    <scope>NUCLEOTIDE SEQUENCE [LARGE SCALE GENOMIC DNA]</scope>
    <source>
        <strain evidence="10">DSM 17230 / JCM 13409 / AQ1.S1</strain>
    </source>
</reference>
<keyword evidence="3 6" id="KW-0812">Transmembrane</keyword>
<comment type="subcellular location">
    <subcellularLocation>
        <location evidence="1">Membrane</location>
        <topology evidence="1">Multi-pass membrane protein</topology>
    </subcellularLocation>
</comment>
<organism evidence="9 10">
    <name type="scientific">Ignisphaera aggregans (strain DSM 17230 / JCM 13409 / AQ1.S1)</name>
    <dbReference type="NCBI Taxonomy" id="583356"/>
    <lineage>
        <taxon>Archaea</taxon>
        <taxon>Thermoproteota</taxon>
        <taxon>Thermoprotei</taxon>
        <taxon>Desulfurococcales</taxon>
        <taxon>Desulfurococcaceae</taxon>
        <taxon>Ignisphaera</taxon>
    </lineage>
</organism>
<keyword evidence="5 6" id="KW-0472">Membrane</keyword>
<evidence type="ECO:0000259" key="7">
    <source>
        <dbReference type="Pfam" id="PF01545"/>
    </source>
</evidence>
<evidence type="ECO:0000256" key="4">
    <source>
        <dbReference type="ARBA" id="ARBA00022989"/>
    </source>
</evidence>
<dbReference type="Pfam" id="PF01545">
    <property type="entry name" value="Cation_efflux"/>
    <property type="match status" value="1"/>
</dbReference>
<dbReference type="Gene3D" id="1.20.1510.10">
    <property type="entry name" value="Cation efflux protein transmembrane domain"/>
    <property type="match status" value="1"/>
</dbReference>
<dbReference type="InterPro" id="IPR027469">
    <property type="entry name" value="Cation_efflux_TMD_sf"/>
</dbReference>
<dbReference type="NCBIfam" id="TIGR01297">
    <property type="entry name" value="CDF"/>
    <property type="match status" value="1"/>
</dbReference>
<dbReference type="InterPro" id="IPR036837">
    <property type="entry name" value="Cation_efflux_CTD_sf"/>
</dbReference>
<dbReference type="SUPFAM" id="SSF160240">
    <property type="entry name" value="Cation efflux protein cytoplasmic domain-like"/>
    <property type="match status" value="1"/>
</dbReference>
<dbReference type="InterPro" id="IPR002524">
    <property type="entry name" value="Cation_efflux"/>
</dbReference>
<dbReference type="Proteomes" id="UP000001304">
    <property type="component" value="Chromosome"/>
</dbReference>
<proteinExistence type="predicted"/>
<feature type="transmembrane region" description="Helical" evidence="6">
    <location>
        <begin position="115"/>
        <end position="135"/>
    </location>
</feature>
<dbReference type="KEGG" id="iag:Igag_0363"/>
<dbReference type="Pfam" id="PF16916">
    <property type="entry name" value="ZT_dimer"/>
    <property type="match status" value="1"/>
</dbReference>
<dbReference type="PANTHER" id="PTHR43840:SF15">
    <property type="entry name" value="MITOCHONDRIAL METAL TRANSPORTER 1-RELATED"/>
    <property type="match status" value="1"/>
</dbReference>
<dbReference type="BioCyc" id="IAGG583356:GHAH-370-MONOMER"/>
<evidence type="ECO:0000256" key="2">
    <source>
        <dbReference type="ARBA" id="ARBA00022448"/>
    </source>
</evidence>
<evidence type="ECO:0000256" key="1">
    <source>
        <dbReference type="ARBA" id="ARBA00004141"/>
    </source>
</evidence>
<keyword evidence="4 6" id="KW-1133">Transmembrane helix</keyword>
<evidence type="ECO:0000256" key="6">
    <source>
        <dbReference type="SAM" id="Phobius"/>
    </source>
</evidence>
<evidence type="ECO:0000256" key="5">
    <source>
        <dbReference type="ARBA" id="ARBA00023136"/>
    </source>
</evidence>
<evidence type="ECO:0000313" key="10">
    <source>
        <dbReference type="Proteomes" id="UP000001304"/>
    </source>
</evidence>
<accession>E0SR57</accession>
<name>E0SR57_IGNAA</name>
<dbReference type="GO" id="GO:0008324">
    <property type="term" value="F:monoatomic cation transmembrane transporter activity"/>
    <property type="evidence" value="ECO:0007669"/>
    <property type="project" value="InterPro"/>
</dbReference>
<dbReference type="SUPFAM" id="SSF161111">
    <property type="entry name" value="Cation efflux protein transmembrane domain-like"/>
    <property type="match status" value="1"/>
</dbReference>
<dbReference type="Gene3D" id="3.30.70.1350">
    <property type="entry name" value="Cation efflux protein, cytoplasmic domain"/>
    <property type="match status" value="1"/>
</dbReference>
<feature type="transmembrane region" description="Helical" evidence="6">
    <location>
        <begin position="75"/>
        <end position="95"/>
    </location>
</feature>
<dbReference type="InterPro" id="IPR050291">
    <property type="entry name" value="CDF_Transporter"/>
</dbReference>
<feature type="transmembrane region" description="Helical" evidence="6">
    <location>
        <begin position="46"/>
        <end position="63"/>
    </location>
</feature>
<keyword evidence="10" id="KW-1185">Reference proteome</keyword>
<evidence type="ECO:0000259" key="8">
    <source>
        <dbReference type="Pfam" id="PF16916"/>
    </source>
</evidence>
<dbReference type="HOGENOM" id="CLU_873221_0_0_2"/>
<dbReference type="AlphaFoldDB" id="E0SR57"/>
<dbReference type="GO" id="GO:0016020">
    <property type="term" value="C:membrane"/>
    <property type="evidence" value="ECO:0007669"/>
    <property type="project" value="UniProtKB-SubCell"/>
</dbReference>
<gene>
    <name evidence="9" type="ordered locus">Igag_0363</name>
</gene>
<feature type="domain" description="Cation efflux protein transmembrane" evidence="7">
    <location>
        <begin position="14"/>
        <end position="210"/>
    </location>
</feature>
<dbReference type="EMBL" id="CP002098">
    <property type="protein sequence ID" value="ADM27206.1"/>
    <property type="molecule type" value="Genomic_DNA"/>
</dbReference>
<feature type="transmembrane region" description="Helical" evidence="6">
    <location>
        <begin position="20"/>
        <end position="40"/>
    </location>
</feature>
<dbReference type="InterPro" id="IPR027470">
    <property type="entry name" value="Cation_efflux_CTD"/>
</dbReference>
<evidence type="ECO:0000313" key="9">
    <source>
        <dbReference type="EMBL" id="ADM27206.1"/>
    </source>
</evidence>
<evidence type="ECO:0000256" key="3">
    <source>
        <dbReference type="ARBA" id="ARBA00022692"/>
    </source>
</evidence>
<sequence length="318" mass="35480">MGSTIDLRIRSPKVSFFTNLGLFIVKLFVALLTNSATVFVESLRSIGDILNSGLAFFGNSIAFSDEDKYSFGKKMYLYTFGFSASTLALGFIAAIGFFEGFNALLNPRVIRNEGIGIIFIVIAMAVDVSIALLAVRELRDYLDLAGYSHPLLKSIVIENVFDVIGEGTAIISLYLSSYERYVDGVSSIFLSVVLTIYMVKLAKENIDVLVYRTAPPDIIARTIKIALSNPSVRDVNSIKTLTIEPNKYAIFMEIELDPNLNLDDIDQTISDIKRDIERYIKNVGYVVIEPRRPDKSMDTHKKLLGDLAKRNKKFVKSL</sequence>
<dbReference type="STRING" id="583356.Igag_0363"/>